<dbReference type="Proteomes" id="UP001152607">
    <property type="component" value="Unassembled WGS sequence"/>
</dbReference>
<keyword evidence="5" id="KW-1185">Reference proteome</keyword>
<feature type="chain" id="PRO_5040938358" description="Acid phosphatase" evidence="3">
    <location>
        <begin position="20"/>
        <end position="552"/>
    </location>
</feature>
<name>A0A9W4ULS6_9PLEO</name>
<evidence type="ECO:0008006" key="6">
    <source>
        <dbReference type="Google" id="ProtNLM"/>
    </source>
</evidence>
<feature type="region of interest" description="Disordered" evidence="2">
    <location>
        <begin position="478"/>
        <end position="497"/>
    </location>
</feature>
<dbReference type="GO" id="GO:0009395">
    <property type="term" value="P:phospholipid catabolic process"/>
    <property type="evidence" value="ECO:0007669"/>
    <property type="project" value="TreeGrafter"/>
</dbReference>
<reference evidence="4" key="1">
    <citation type="submission" date="2023-01" db="EMBL/GenBank/DDBJ databases">
        <authorList>
            <person name="Van Ghelder C."/>
            <person name="Rancurel C."/>
        </authorList>
    </citation>
    <scope>NUCLEOTIDE SEQUENCE</scope>
    <source>
        <strain evidence="4">CNCM I-4278</strain>
    </source>
</reference>
<proteinExistence type="predicted"/>
<evidence type="ECO:0000313" key="5">
    <source>
        <dbReference type="Proteomes" id="UP001152607"/>
    </source>
</evidence>
<comment type="caution">
    <text evidence="4">The sequence shown here is derived from an EMBL/GenBank/DDBJ whole genome shotgun (WGS) entry which is preliminary data.</text>
</comment>
<gene>
    <name evidence="4" type="ORF">PDIGIT_LOCUS11156</name>
</gene>
<dbReference type="InterPro" id="IPR017850">
    <property type="entry name" value="Alkaline_phosphatase_core_sf"/>
</dbReference>
<dbReference type="PANTHER" id="PTHR31956">
    <property type="entry name" value="NON-SPECIFIC PHOSPHOLIPASE C4-RELATED"/>
    <property type="match status" value="1"/>
</dbReference>
<dbReference type="EMBL" id="CAOQHR010000008">
    <property type="protein sequence ID" value="CAI6338034.1"/>
    <property type="molecule type" value="Genomic_DNA"/>
</dbReference>
<feature type="signal peptide" evidence="3">
    <location>
        <begin position="1"/>
        <end position="19"/>
    </location>
</feature>
<dbReference type="Gene3D" id="3.40.720.10">
    <property type="entry name" value="Alkaline Phosphatase, subunit A"/>
    <property type="match status" value="1"/>
</dbReference>
<organism evidence="4 5">
    <name type="scientific">Periconia digitata</name>
    <dbReference type="NCBI Taxonomy" id="1303443"/>
    <lineage>
        <taxon>Eukaryota</taxon>
        <taxon>Fungi</taxon>
        <taxon>Dikarya</taxon>
        <taxon>Ascomycota</taxon>
        <taxon>Pezizomycotina</taxon>
        <taxon>Dothideomycetes</taxon>
        <taxon>Pleosporomycetidae</taxon>
        <taxon>Pleosporales</taxon>
        <taxon>Massarineae</taxon>
        <taxon>Periconiaceae</taxon>
        <taxon>Periconia</taxon>
    </lineage>
</organism>
<evidence type="ECO:0000256" key="2">
    <source>
        <dbReference type="SAM" id="MobiDB-lite"/>
    </source>
</evidence>
<dbReference type="PANTHER" id="PTHR31956:SF8">
    <property type="entry name" value="ACID PHOSPHATASE PHOA (AFU_ORTHOLOGUE AFUA_1G03570)"/>
    <property type="match status" value="1"/>
</dbReference>
<dbReference type="InterPro" id="IPR007312">
    <property type="entry name" value="Phosphoesterase"/>
</dbReference>
<evidence type="ECO:0000313" key="4">
    <source>
        <dbReference type="EMBL" id="CAI6338034.1"/>
    </source>
</evidence>
<feature type="region of interest" description="Disordered" evidence="2">
    <location>
        <begin position="391"/>
        <end position="412"/>
    </location>
</feature>
<evidence type="ECO:0000256" key="1">
    <source>
        <dbReference type="ARBA" id="ARBA00022801"/>
    </source>
</evidence>
<protein>
    <recommendedName>
        <fullName evidence="6">Acid phosphatase</fullName>
    </recommendedName>
</protein>
<dbReference type="Pfam" id="PF04185">
    <property type="entry name" value="Phosphoesterase"/>
    <property type="match status" value="1"/>
</dbReference>
<keyword evidence="1" id="KW-0378">Hydrolase</keyword>
<evidence type="ECO:0000256" key="3">
    <source>
        <dbReference type="SAM" id="SignalP"/>
    </source>
</evidence>
<keyword evidence="3" id="KW-0732">Signal</keyword>
<feature type="compositionally biased region" description="Acidic residues" evidence="2">
    <location>
        <begin position="397"/>
        <end position="409"/>
    </location>
</feature>
<sequence length="552" mass="62471">MLSRYLHFLSLALAGTVAADPAARSSRSTSVTHTSTASADVASAAATALTESSTSNVKGQAFDRLLTIYLETTAYENAIADPDCQALIEKGILHTNTYGVGAPSQPNYIAPGSGDTFGLNSDSFILVDKNVSTVIDLLEDKKISWSDYNEGLPYTGFEGFAYSNPIEGNYERKHNLLARFDSIRLNPHRISRVKNLTLFYQDLEDELLPQWSFVTPNLYNDGHDTNISVSCNWTRSFVEPLLNNSYFNDNALIYITWQANGQEPTARNHVAGILLGSAIPQSFVGTNDSAYYNHYSDISTVEANWKLHHLGRWDVGANVWDVVGRLTGDKIRQWDDTIAGGSFESYYWNQSYGGVFSSANDTTHTYVAPNVDLVHNGRTILPAIKAKWGNNCRDSTSDDNQDDDDESYTEEYYNQEYDEKYYKEEYYNQEYEEHYYKEEYYNQEYDEDSYSEEYYNQEYRDGADEGYNGNSADMSLEHVESKKGPGRNREGRKEGNRGRNRIYCLPDYYRDIIELPDNFHPPKGFEVPIPLAPAPPIKTPIRVYPYANPPAS</sequence>
<dbReference type="OrthoDB" id="5135119at2759"/>
<dbReference type="AlphaFoldDB" id="A0A9W4ULS6"/>
<dbReference type="GO" id="GO:0016788">
    <property type="term" value="F:hydrolase activity, acting on ester bonds"/>
    <property type="evidence" value="ECO:0007669"/>
    <property type="project" value="InterPro"/>
</dbReference>
<accession>A0A9W4ULS6</accession>